<dbReference type="GO" id="GO:0016301">
    <property type="term" value="F:kinase activity"/>
    <property type="evidence" value="ECO:0007669"/>
    <property type="project" value="UniProtKB-KW"/>
</dbReference>
<accession>A0ABN3MX81</accession>
<dbReference type="PROSITE" id="PS00108">
    <property type="entry name" value="PROTEIN_KINASE_ST"/>
    <property type="match status" value="1"/>
</dbReference>
<dbReference type="PROSITE" id="PS00107">
    <property type="entry name" value="PROTEIN_KINASE_ATP"/>
    <property type="match status" value="1"/>
</dbReference>
<feature type="compositionally biased region" description="Basic and acidic residues" evidence="6">
    <location>
        <begin position="584"/>
        <end position="598"/>
    </location>
</feature>
<protein>
    <submittedName>
        <fullName evidence="8">Serine/threonine-protein kinase</fullName>
    </submittedName>
</protein>
<feature type="compositionally biased region" description="Pro residues" evidence="6">
    <location>
        <begin position="357"/>
        <end position="367"/>
    </location>
</feature>
<dbReference type="Proteomes" id="UP001501721">
    <property type="component" value="Unassembled WGS sequence"/>
</dbReference>
<sequence length="606" mass="59515">MEAVQPLAGDEPAAIGPYRLLGRLGAGGMGRVYLGRSAGGRTVAVKIVHPQFALDEEFRARFRREVEAARRVGGAWTAPVLDADPDAPVPWVATAYAAGPSLAAAVSDAGPLPEHTVRALAAGLAEALAAVHALGLVHRDVKPSNVLLTLDGPLLIDFGIARATDGTASLTATGASVGSPGYMAPEQILGAGVLGAADVFSLGAVLTYAATGQAPFPGDSSAALLYKVVHEEPELGSLSGELRSVAAACLAKDPSARPAPAEVGRRLAPEGAARLMAGGWLPGPLVEQVSRSAVQLLNLDAGDSVRSGPVAFDGLSVGGTGVGAGAGGFGPAPVMGQGPSAPVSGFPPASAPAHGFPAPPAYAPTPGTPTHAPATPGAPTAVPAPRDGGGGGGRPGKLSVSMAASAAPGGDGGGRRISCTVALAVAGALALGTVGVGALLRPWSGGGHASEAGSAPHPSTGAPTTGGPAPGDGEPAPTGSPTTGGAPTGGAVPARYLGTWEGKATGLGGTLPMGTFRVTVHQARVGESLGQLRQTDQIGAVCTDLLTLKKVTGTRLLATSVGAKDNHPGCDPAPHQIELTPVGDDLKYTSESESEGHPVAELTKTG</sequence>
<dbReference type="Gene3D" id="1.10.510.10">
    <property type="entry name" value="Transferase(Phosphotransferase) domain 1"/>
    <property type="match status" value="1"/>
</dbReference>
<dbReference type="EMBL" id="BAAATL010000049">
    <property type="protein sequence ID" value="GAA2510660.1"/>
    <property type="molecule type" value="Genomic_DNA"/>
</dbReference>
<evidence type="ECO:0000256" key="2">
    <source>
        <dbReference type="ARBA" id="ARBA00022741"/>
    </source>
</evidence>
<dbReference type="PANTHER" id="PTHR43289">
    <property type="entry name" value="MITOGEN-ACTIVATED PROTEIN KINASE KINASE KINASE 20-RELATED"/>
    <property type="match status" value="1"/>
</dbReference>
<feature type="compositionally biased region" description="Low complexity" evidence="6">
    <location>
        <begin position="368"/>
        <end position="385"/>
    </location>
</feature>
<evidence type="ECO:0000256" key="3">
    <source>
        <dbReference type="ARBA" id="ARBA00022777"/>
    </source>
</evidence>
<evidence type="ECO:0000256" key="6">
    <source>
        <dbReference type="SAM" id="MobiDB-lite"/>
    </source>
</evidence>
<feature type="region of interest" description="Disordered" evidence="6">
    <location>
        <begin position="445"/>
        <end position="494"/>
    </location>
</feature>
<comment type="caution">
    <text evidence="8">The sequence shown here is derived from an EMBL/GenBank/DDBJ whole genome shotgun (WGS) entry which is preliminary data.</text>
</comment>
<dbReference type="InterPro" id="IPR017441">
    <property type="entry name" value="Protein_kinase_ATP_BS"/>
</dbReference>
<dbReference type="Pfam" id="PF00069">
    <property type="entry name" value="Pkinase"/>
    <property type="match status" value="1"/>
</dbReference>
<feature type="compositionally biased region" description="Low complexity" evidence="6">
    <location>
        <begin position="449"/>
        <end position="494"/>
    </location>
</feature>
<dbReference type="InterPro" id="IPR008271">
    <property type="entry name" value="Ser/Thr_kinase_AS"/>
</dbReference>
<evidence type="ECO:0000256" key="4">
    <source>
        <dbReference type="ARBA" id="ARBA00022840"/>
    </source>
</evidence>
<dbReference type="PANTHER" id="PTHR43289:SF34">
    <property type="entry name" value="SERINE_THREONINE-PROTEIN KINASE YBDM-RELATED"/>
    <property type="match status" value="1"/>
</dbReference>
<keyword evidence="3 8" id="KW-0418">Kinase</keyword>
<evidence type="ECO:0000313" key="8">
    <source>
        <dbReference type="EMBL" id="GAA2510660.1"/>
    </source>
</evidence>
<dbReference type="SMART" id="SM00220">
    <property type="entry name" value="S_TKc"/>
    <property type="match status" value="1"/>
</dbReference>
<dbReference type="PROSITE" id="PS50011">
    <property type="entry name" value="PROTEIN_KINASE_DOM"/>
    <property type="match status" value="1"/>
</dbReference>
<dbReference type="SUPFAM" id="SSF56112">
    <property type="entry name" value="Protein kinase-like (PK-like)"/>
    <property type="match status" value="1"/>
</dbReference>
<evidence type="ECO:0000256" key="5">
    <source>
        <dbReference type="PROSITE-ProRule" id="PRU10141"/>
    </source>
</evidence>
<evidence type="ECO:0000313" key="9">
    <source>
        <dbReference type="Proteomes" id="UP001501721"/>
    </source>
</evidence>
<dbReference type="CDD" id="cd14014">
    <property type="entry name" value="STKc_PknB_like"/>
    <property type="match status" value="1"/>
</dbReference>
<evidence type="ECO:0000259" key="7">
    <source>
        <dbReference type="PROSITE" id="PS50011"/>
    </source>
</evidence>
<reference evidence="8 9" key="1">
    <citation type="journal article" date="2019" name="Int. J. Syst. Evol. Microbiol.">
        <title>The Global Catalogue of Microorganisms (GCM) 10K type strain sequencing project: providing services to taxonomists for standard genome sequencing and annotation.</title>
        <authorList>
            <consortium name="The Broad Institute Genomics Platform"/>
            <consortium name="The Broad Institute Genome Sequencing Center for Infectious Disease"/>
            <person name="Wu L."/>
            <person name="Ma J."/>
        </authorList>
    </citation>
    <scope>NUCLEOTIDE SEQUENCE [LARGE SCALE GENOMIC DNA]</scope>
    <source>
        <strain evidence="8 9">JCM 6923</strain>
    </source>
</reference>
<keyword evidence="1" id="KW-0808">Transferase</keyword>
<gene>
    <name evidence="8" type="ORF">GCM10010422_73050</name>
</gene>
<dbReference type="Gene3D" id="3.30.200.20">
    <property type="entry name" value="Phosphorylase Kinase, domain 1"/>
    <property type="match status" value="1"/>
</dbReference>
<feature type="region of interest" description="Disordered" evidence="6">
    <location>
        <begin position="340"/>
        <end position="413"/>
    </location>
</feature>
<organism evidence="8 9">
    <name type="scientific">Streptomyces graminearus</name>
    <dbReference type="NCBI Taxonomy" id="284030"/>
    <lineage>
        <taxon>Bacteria</taxon>
        <taxon>Bacillati</taxon>
        <taxon>Actinomycetota</taxon>
        <taxon>Actinomycetes</taxon>
        <taxon>Kitasatosporales</taxon>
        <taxon>Streptomycetaceae</taxon>
        <taxon>Streptomyces</taxon>
    </lineage>
</organism>
<name>A0ABN3MX81_9ACTN</name>
<keyword evidence="9" id="KW-1185">Reference proteome</keyword>
<dbReference type="InterPro" id="IPR000719">
    <property type="entry name" value="Prot_kinase_dom"/>
</dbReference>
<feature type="region of interest" description="Disordered" evidence="6">
    <location>
        <begin position="583"/>
        <end position="606"/>
    </location>
</feature>
<proteinExistence type="predicted"/>
<feature type="domain" description="Protein kinase" evidence="7">
    <location>
        <begin position="18"/>
        <end position="275"/>
    </location>
</feature>
<keyword evidence="2 5" id="KW-0547">Nucleotide-binding</keyword>
<feature type="binding site" evidence="5">
    <location>
        <position position="46"/>
    </location>
    <ligand>
        <name>ATP</name>
        <dbReference type="ChEBI" id="CHEBI:30616"/>
    </ligand>
</feature>
<keyword evidence="4 5" id="KW-0067">ATP-binding</keyword>
<dbReference type="InterPro" id="IPR011009">
    <property type="entry name" value="Kinase-like_dom_sf"/>
</dbReference>
<evidence type="ECO:0000256" key="1">
    <source>
        <dbReference type="ARBA" id="ARBA00022679"/>
    </source>
</evidence>